<keyword evidence="5" id="KW-0808">Transferase</keyword>
<dbReference type="Proteomes" id="UP000231179">
    <property type="component" value="Chromosome"/>
</dbReference>
<dbReference type="AlphaFoldDB" id="A0A1Y0L1C2"/>
<keyword evidence="2" id="KW-0813">Transport</keyword>
<keyword evidence="7" id="KW-0418">Kinase</keyword>
<protein>
    <submittedName>
        <fullName evidence="9">PTS system, N-acetylgalactosamine-specific IIB component</fullName>
    </submittedName>
</protein>
<proteinExistence type="predicted"/>
<evidence type="ECO:0000256" key="3">
    <source>
        <dbReference type="ARBA" id="ARBA00022490"/>
    </source>
</evidence>
<evidence type="ECO:0000256" key="6">
    <source>
        <dbReference type="ARBA" id="ARBA00022683"/>
    </source>
</evidence>
<dbReference type="RefSeq" id="WP_100254720.1">
    <property type="nucleotide sequence ID" value="NZ_CP015819.1"/>
</dbReference>
<dbReference type="OrthoDB" id="9788818at2"/>
<comment type="subcellular location">
    <subcellularLocation>
        <location evidence="1">Cytoplasm</location>
    </subcellularLocation>
</comment>
<dbReference type="GO" id="GO:0005737">
    <property type="term" value="C:cytoplasm"/>
    <property type="evidence" value="ECO:0007669"/>
    <property type="project" value="UniProtKB-SubCell"/>
</dbReference>
<name>A0A1Y0L1C2_9MOLU</name>
<accession>A0A1Y0L1C2</accession>
<organism evidence="9 10">
    <name type="scientific">Spiroplasma clarkii</name>
    <dbReference type="NCBI Taxonomy" id="2139"/>
    <lineage>
        <taxon>Bacteria</taxon>
        <taxon>Bacillati</taxon>
        <taxon>Mycoplasmatota</taxon>
        <taxon>Mollicutes</taxon>
        <taxon>Entomoplasmatales</taxon>
        <taxon>Spiroplasmataceae</taxon>
        <taxon>Spiroplasma</taxon>
    </lineage>
</organism>
<dbReference type="GO" id="GO:0008982">
    <property type="term" value="F:protein-N(PI)-phosphohistidine-sugar phosphotransferase activity"/>
    <property type="evidence" value="ECO:0007669"/>
    <property type="project" value="InterPro"/>
</dbReference>
<keyword evidence="10" id="KW-1185">Reference proteome</keyword>
<evidence type="ECO:0000313" key="10">
    <source>
        <dbReference type="Proteomes" id="UP000231179"/>
    </source>
</evidence>
<dbReference type="Pfam" id="PF03830">
    <property type="entry name" value="PTSIIB_sorb"/>
    <property type="match status" value="1"/>
</dbReference>
<dbReference type="InterPro" id="IPR036667">
    <property type="entry name" value="PTS_IIB_sorbose-sp_sf"/>
</dbReference>
<dbReference type="EMBL" id="CP024870">
    <property type="protein sequence ID" value="ATX71179.1"/>
    <property type="molecule type" value="Genomic_DNA"/>
</dbReference>
<evidence type="ECO:0000256" key="1">
    <source>
        <dbReference type="ARBA" id="ARBA00004496"/>
    </source>
</evidence>
<keyword evidence="3" id="KW-0963">Cytoplasm</keyword>
<dbReference type="GO" id="GO:0009401">
    <property type="term" value="P:phosphoenolpyruvate-dependent sugar phosphotransferase system"/>
    <property type="evidence" value="ECO:0007669"/>
    <property type="project" value="UniProtKB-KW"/>
</dbReference>
<evidence type="ECO:0000313" key="9">
    <source>
        <dbReference type="EMBL" id="ATX71179.1"/>
    </source>
</evidence>
<gene>
    <name evidence="9" type="primary">agaV</name>
    <name evidence="9" type="ORF">SCLAR_v1c08710</name>
</gene>
<evidence type="ECO:0000256" key="5">
    <source>
        <dbReference type="ARBA" id="ARBA00022679"/>
    </source>
</evidence>
<evidence type="ECO:0000256" key="4">
    <source>
        <dbReference type="ARBA" id="ARBA00022597"/>
    </source>
</evidence>
<evidence type="ECO:0000256" key="2">
    <source>
        <dbReference type="ARBA" id="ARBA00022448"/>
    </source>
</evidence>
<sequence>MENKINIVASRIDQRLLHGQATMFVKKLNANLVIVCNDAAATDKIQQNLMKVCISSDIGLRFFTVRQTIDLIWKASPEQKIIIIIGNVKDAYDLVMGGVPLTQINIGNIHSSSGRKKLNRFINLSEEESKMLAQMYKEKNVKFSNYGLSTDVTDSPLDWEGILNKWI</sequence>
<evidence type="ECO:0000256" key="7">
    <source>
        <dbReference type="ARBA" id="ARBA00022777"/>
    </source>
</evidence>
<dbReference type="PROSITE" id="PS51101">
    <property type="entry name" value="PTS_EIIB_TYPE_4"/>
    <property type="match status" value="1"/>
</dbReference>
<keyword evidence="6" id="KW-0598">Phosphotransferase system</keyword>
<dbReference type="InterPro" id="IPR004720">
    <property type="entry name" value="PTS_IIB_sorbose-sp"/>
</dbReference>
<dbReference type="SUPFAM" id="SSF52728">
    <property type="entry name" value="PTS IIb component"/>
    <property type="match status" value="1"/>
</dbReference>
<reference evidence="9 10" key="1">
    <citation type="submission" date="2017-11" db="EMBL/GenBank/DDBJ databases">
        <title>Complete genome sequence of Spiroplasma clarkii CN-5 (DSM 19994).</title>
        <authorList>
            <person name="Tsai Y.-M."/>
            <person name="Chang A."/>
            <person name="Lo W.-S."/>
            <person name="Kuo C.-H."/>
        </authorList>
    </citation>
    <scope>NUCLEOTIDE SEQUENCE [LARGE SCALE GENOMIC DNA]</scope>
    <source>
        <strain evidence="9 10">CN-5</strain>
    </source>
</reference>
<keyword evidence="4" id="KW-0762">Sugar transport</keyword>
<feature type="domain" description="PTS EIIB type-4" evidence="8">
    <location>
        <begin position="3"/>
        <end position="167"/>
    </location>
</feature>
<dbReference type="Gene3D" id="3.40.35.10">
    <property type="entry name" value="Phosphotransferase system, sorbose subfamily IIB component"/>
    <property type="match status" value="1"/>
</dbReference>
<dbReference type="KEGG" id="scla:SCLARK_001274"/>
<evidence type="ECO:0000259" key="8">
    <source>
        <dbReference type="PROSITE" id="PS51101"/>
    </source>
</evidence>
<dbReference type="GO" id="GO:0016301">
    <property type="term" value="F:kinase activity"/>
    <property type="evidence" value="ECO:0007669"/>
    <property type="project" value="UniProtKB-KW"/>
</dbReference>